<evidence type="ECO:0000313" key="3">
    <source>
        <dbReference type="Proteomes" id="UP000276215"/>
    </source>
</evidence>
<feature type="transmembrane region" description="Helical" evidence="1">
    <location>
        <begin position="201"/>
        <end position="218"/>
    </location>
</feature>
<evidence type="ECO:0000256" key="1">
    <source>
        <dbReference type="SAM" id="Phobius"/>
    </source>
</evidence>
<reference evidence="2 3" key="1">
    <citation type="journal article" date="2018" name="Nat. Ecol. Evol.">
        <title>Pezizomycetes genomes reveal the molecular basis of ectomycorrhizal truffle lifestyle.</title>
        <authorList>
            <person name="Murat C."/>
            <person name="Payen T."/>
            <person name="Noel B."/>
            <person name="Kuo A."/>
            <person name="Morin E."/>
            <person name="Chen J."/>
            <person name="Kohler A."/>
            <person name="Krizsan K."/>
            <person name="Balestrini R."/>
            <person name="Da Silva C."/>
            <person name="Montanini B."/>
            <person name="Hainaut M."/>
            <person name="Levati E."/>
            <person name="Barry K.W."/>
            <person name="Belfiori B."/>
            <person name="Cichocki N."/>
            <person name="Clum A."/>
            <person name="Dockter R.B."/>
            <person name="Fauchery L."/>
            <person name="Guy J."/>
            <person name="Iotti M."/>
            <person name="Le Tacon F."/>
            <person name="Lindquist E.A."/>
            <person name="Lipzen A."/>
            <person name="Malagnac F."/>
            <person name="Mello A."/>
            <person name="Molinier V."/>
            <person name="Miyauchi S."/>
            <person name="Poulain J."/>
            <person name="Riccioni C."/>
            <person name="Rubini A."/>
            <person name="Sitrit Y."/>
            <person name="Splivallo R."/>
            <person name="Traeger S."/>
            <person name="Wang M."/>
            <person name="Zifcakova L."/>
            <person name="Wipf D."/>
            <person name="Zambonelli A."/>
            <person name="Paolocci F."/>
            <person name="Nowrousian M."/>
            <person name="Ottonello S."/>
            <person name="Baldrian P."/>
            <person name="Spatafora J.W."/>
            <person name="Henrissat B."/>
            <person name="Nagy L.G."/>
            <person name="Aury J.M."/>
            <person name="Wincker P."/>
            <person name="Grigoriev I.V."/>
            <person name="Bonfante P."/>
            <person name="Martin F.M."/>
        </authorList>
    </citation>
    <scope>NUCLEOTIDE SEQUENCE [LARGE SCALE GENOMIC DNA]</scope>
    <source>
        <strain evidence="2 3">120613-1</strain>
    </source>
</reference>
<keyword evidence="1" id="KW-1133">Transmembrane helix</keyword>
<organism evidence="2 3">
    <name type="scientific">Choiromyces venosus 120613-1</name>
    <dbReference type="NCBI Taxonomy" id="1336337"/>
    <lineage>
        <taxon>Eukaryota</taxon>
        <taxon>Fungi</taxon>
        <taxon>Dikarya</taxon>
        <taxon>Ascomycota</taxon>
        <taxon>Pezizomycotina</taxon>
        <taxon>Pezizomycetes</taxon>
        <taxon>Pezizales</taxon>
        <taxon>Tuberaceae</taxon>
        <taxon>Choiromyces</taxon>
    </lineage>
</organism>
<dbReference type="AlphaFoldDB" id="A0A3N4IZV2"/>
<dbReference type="PANTHER" id="PTHR37488:SF8">
    <property type="entry name" value="DUF1275 DOMAIN PROTEIN (AFU_ORTHOLOGUE AFUA_5G13060)"/>
    <property type="match status" value="1"/>
</dbReference>
<keyword evidence="1" id="KW-0812">Transmembrane</keyword>
<feature type="transmembrane region" description="Helical" evidence="1">
    <location>
        <begin position="143"/>
        <end position="161"/>
    </location>
</feature>
<dbReference type="EMBL" id="ML120554">
    <property type="protein sequence ID" value="RPA89821.1"/>
    <property type="molecule type" value="Genomic_DNA"/>
</dbReference>
<keyword evidence="1" id="KW-0472">Membrane</keyword>
<feature type="non-terminal residue" evidence="2">
    <location>
        <position position="1"/>
    </location>
</feature>
<feature type="non-terminal residue" evidence="2">
    <location>
        <position position="251"/>
    </location>
</feature>
<dbReference type="OrthoDB" id="5288586at2759"/>
<evidence type="ECO:0008006" key="4">
    <source>
        <dbReference type="Google" id="ProtNLM"/>
    </source>
</evidence>
<protein>
    <recommendedName>
        <fullName evidence="4">DUF1275 domain protein</fullName>
    </recommendedName>
</protein>
<name>A0A3N4IZV2_9PEZI</name>
<dbReference type="InterPro" id="IPR010699">
    <property type="entry name" value="DUF1275"/>
</dbReference>
<accession>A0A3N4IZV2</accession>
<feature type="transmembrane region" description="Helical" evidence="1">
    <location>
        <begin position="101"/>
        <end position="123"/>
    </location>
</feature>
<dbReference type="PANTHER" id="PTHR37488">
    <property type="entry name" value="DUF1275 DOMAIN-CONTAINING PROTEIN"/>
    <property type="match status" value="1"/>
</dbReference>
<feature type="transmembrane region" description="Helical" evidence="1">
    <location>
        <begin position="224"/>
        <end position="245"/>
    </location>
</feature>
<sequence length="251" mass="26661">ISAQHVDLPLFLCTFISGVIDSSVYNAWTVFVAMQTGNTIFLSLGASNQPVTKPYGWLKSLIAISCFMFGAVLTYRISTLHNPPTTTKGIRRGKYSASSRGTLFTSFILQAAAVFLAAGPVQGGAIPGSKPHAPKKANGEVDFWELLPLVFLAMQFGAQIATSRLLGIGEIPTTVLTSVYTDLVTDPLVLKGSNVKRNRRFGSILFMLLGGICGGWISKSSAGLAGSLFVGGAIKVGVVVCWLLFPAEEVK</sequence>
<dbReference type="STRING" id="1336337.A0A3N4IZV2"/>
<feature type="transmembrane region" description="Helical" evidence="1">
    <location>
        <begin position="57"/>
        <end position="75"/>
    </location>
</feature>
<gene>
    <name evidence="2" type="ORF">L873DRAFT_1577138</name>
</gene>
<dbReference type="Proteomes" id="UP000276215">
    <property type="component" value="Unassembled WGS sequence"/>
</dbReference>
<evidence type="ECO:0000313" key="2">
    <source>
        <dbReference type="EMBL" id="RPA89821.1"/>
    </source>
</evidence>
<dbReference type="Pfam" id="PF06912">
    <property type="entry name" value="DUF1275"/>
    <property type="match status" value="1"/>
</dbReference>
<proteinExistence type="predicted"/>
<keyword evidence="3" id="KW-1185">Reference proteome</keyword>